<evidence type="ECO:0000313" key="2">
    <source>
        <dbReference type="EMBL" id="ODM22228.1"/>
    </source>
</evidence>
<feature type="region of interest" description="Disordered" evidence="1">
    <location>
        <begin position="211"/>
        <end position="241"/>
    </location>
</feature>
<dbReference type="Proteomes" id="UP000094569">
    <property type="component" value="Unassembled WGS sequence"/>
</dbReference>
<feature type="compositionally biased region" description="Polar residues" evidence="1">
    <location>
        <begin position="151"/>
        <end position="173"/>
    </location>
</feature>
<evidence type="ECO:0000256" key="1">
    <source>
        <dbReference type="SAM" id="MobiDB-lite"/>
    </source>
</evidence>
<dbReference type="STRING" id="573508.A0A1E3BMU7"/>
<feature type="compositionally biased region" description="Low complexity" evidence="1">
    <location>
        <begin position="438"/>
        <end position="448"/>
    </location>
</feature>
<protein>
    <submittedName>
        <fullName evidence="2">Uncharacterized protein</fullName>
    </submittedName>
</protein>
<comment type="caution">
    <text evidence="2">The sequence shown here is derived from an EMBL/GenBank/DDBJ whole genome shotgun (WGS) entry which is preliminary data.</text>
</comment>
<feature type="compositionally biased region" description="Low complexity" evidence="1">
    <location>
        <begin position="117"/>
        <end position="130"/>
    </location>
</feature>
<name>A0A1E3BMU7_ASPCR</name>
<evidence type="ECO:0000313" key="3">
    <source>
        <dbReference type="Proteomes" id="UP000094569"/>
    </source>
</evidence>
<dbReference type="AlphaFoldDB" id="A0A1E3BMU7"/>
<keyword evidence="3" id="KW-1185">Reference proteome</keyword>
<gene>
    <name evidence="2" type="ORF">SI65_03074</name>
</gene>
<feature type="region of interest" description="Disordered" evidence="1">
    <location>
        <begin position="293"/>
        <end position="381"/>
    </location>
</feature>
<reference evidence="2 3" key="1">
    <citation type="journal article" date="2016" name="BMC Genomics">
        <title>Comparative genomic and transcriptomic analyses of the Fuzhuan brick tea-fermentation fungus Aspergillus cristatus.</title>
        <authorList>
            <person name="Ge Y."/>
            <person name="Wang Y."/>
            <person name="Liu Y."/>
            <person name="Tan Y."/>
            <person name="Ren X."/>
            <person name="Zhang X."/>
            <person name="Hyde K.D."/>
            <person name="Liu Y."/>
            <person name="Liu Z."/>
        </authorList>
    </citation>
    <scope>NUCLEOTIDE SEQUENCE [LARGE SCALE GENOMIC DNA]</scope>
    <source>
        <strain evidence="2 3">GZAAS20.1005</strain>
    </source>
</reference>
<feature type="compositionally biased region" description="Basic and acidic residues" evidence="1">
    <location>
        <begin position="449"/>
        <end position="459"/>
    </location>
</feature>
<dbReference type="OrthoDB" id="5341904at2759"/>
<feature type="region of interest" description="Disordered" evidence="1">
    <location>
        <begin position="421"/>
        <end position="480"/>
    </location>
</feature>
<feature type="compositionally biased region" description="Polar residues" evidence="1">
    <location>
        <begin position="77"/>
        <end position="89"/>
    </location>
</feature>
<sequence>MGSFHSIPSRSGRRRTNRLSKPLTKKVSFLSPISRKSPPTNSNVTSPLSPRSAPRKDPLSSVSVPVSPPASNHHDSLPQSLRSATSQSRSLRRVSGWSRNESIAEEENPEEDRHGLPSPKSSAAASMSRRSSLRPTRRASFQPESLRDVFQPSNTPAQPKRSYSVQSLPQSPRGTIYEDALEEATSSNTYFMVDNQRFSLTRRRSLLTRPGVATRKPSRQSVRRLSPLINQESDSPPDGFAERQTLLQPPFPETEDATVKTIFASNSTRPDTPSDFEYTHLGALKLGSLRVVNGSASPSSSDRTRLNIAGSTSPENSSDDVYTKESMVPSHANSRKLHGHRSSSEDKWKMTSSDTSMLQLSASPDKDDAPGSPFSFERSPTMATFPRHASFFTQEEDEGISLPNETSPIEDGASLLWKAHMRSHDRKRHSQSLAKADSGYSSATSARSSQDKPTRRSTDSQRPGRQSRGSRKVSASCGFEEHGDHVESSLGLNYLAPIRRHSNHQVSRYDRLQQLQPDTPLRSPRFADSTALRHAMSFSRPFGPLNSLEASIKDATEAPIPQRRRAGSIGGRASHSYQNFHALNSPRLSRHQSISFAGTEQRIPGITSIYNTRDYTRFNGADAAAGYDRFDYRPQDQSIHRSSTTRAKQTRADMVNERRHRPNNNMGGKAVLPRHSTDFALRKSNSFLERMEPVEETDYGTLAGGSCDRARDPNIDEQQIKYARPVKRRSLNMPTSPFIFK</sequence>
<organism evidence="2 3">
    <name type="scientific">Aspergillus cristatus</name>
    <name type="common">Chinese Fuzhuan brick tea-fermentation fungus</name>
    <name type="synonym">Eurotium cristatum</name>
    <dbReference type="NCBI Taxonomy" id="573508"/>
    <lineage>
        <taxon>Eukaryota</taxon>
        <taxon>Fungi</taxon>
        <taxon>Dikarya</taxon>
        <taxon>Ascomycota</taxon>
        <taxon>Pezizomycotina</taxon>
        <taxon>Eurotiomycetes</taxon>
        <taxon>Eurotiomycetidae</taxon>
        <taxon>Eurotiales</taxon>
        <taxon>Aspergillaceae</taxon>
        <taxon>Aspergillus</taxon>
        <taxon>Aspergillus subgen. Aspergillus</taxon>
    </lineage>
</organism>
<feature type="compositionally biased region" description="Basic residues" evidence="1">
    <location>
        <begin position="421"/>
        <end position="430"/>
    </location>
</feature>
<dbReference type="EMBL" id="JXNT01000002">
    <property type="protein sequence ID" value="ODM22228.1"/>
    <property type="molecule type" value="Genomic_DNA"/>
</dbReference>
<feature type="compositionally biased region" description="Polar residues" evidence="1">
    <location>
        <begin position="37"/>
        <end position="49"/>
    </location>
</feature>
<feature type="region of interest" description="Disordered" evidence="1">
    <location>
        <begin position="1"/>
        <end position="175"/>
    </location>
</feature>
<accession>A0A1E3BMU7</accession>
<proteinExistence type="predicted"/>
<feature type="compositionally biased region" description="Polar residues" evidence="1">
    <location>
        <begin position="350"/>
        <end position="362"/>
    </location>
</feature>
<dbReference type="VEuPathDB" id="FungiDB:SI65_03074"/>
<feature type="compositionally biased region" description="Polar residues" evidence="1">
    <location>
        <begin position="309"/>
        <end position="320"/>
    </location>
</feature>